<dbReference type="Pfam" id="PF13561">
    <property type="entry name" value="adh_short_C2"/>
    <property type="match status" value="1"/>
</dbReference>
<dbReference type="InterPro" id="IPR002347">
    <property type="entry name" value="SDR_fam"/>
</dbReference>
<sequence>MSTSPRPRRLTLITGAAGGIGQALVARFVAGGDRVLAHDRDGAALAELAAGYDPDSVLTGTSELSDLDALRASLAPTLQTHGPIGAVIANAGSAESLSLADTSADSWRRDVEFNLHAGYCTIAAAIDGLKASRGNAVFIGSVNGLAALGHPAYSAAKAALISYARSIAIEYGRFGVRANVVCPGTVKTPAWQARADKHPQVFEDLRKWYPLGDFAAPQDVAEAAWFLASEQARMISGAVLPVDGGLMAGNRLMAAELTLEPY</sequence>
<dbReference type="SUPFAM" id="SSF51735">
    <property type="entry name" value="NAD(P)-binding Rossmann-fold domains"/>
    <property type="match status" value="1"/>
</dbReference>
<keyword evidence="5" id="KW-1185">Reference proteome</keyword>
<dbReference type="RefSeq" id="WP_336130881.1">
    <property type="nucleotide sequence ID" value="NZ_CP159925.1"/>
</dbReference>
<proteinExistence type="inferred from homology"/>
<dbReference type="GO" id="GO:0016491">
    <property type="term" value="F:oxidoreductase activity"/>
    <property type="evidence" value="ECO:0007669"/>
    <property type="project" value="UniProtKB-KW"/>
</dbReference>
<name>A0AAU8MZG0_9GAMM</name>
<dbReference type="PRINTS" id="PR00081">
    <property type="entry name" value="GDHRDH"/>
</dbReference>
<evidence type="ECO:0000313" key="3">
    <source>
        <dbReference type="EMBL" id="MEI2453581.1"/>
    </source>
</evidence>
<dbReference type="PRINTS" id="PR00080">
    <property type="entry name" value="SDRFAMILY"/>
</dbReference>
<dbReference type="InterPro" id="IPR051122">
    <property type="entry name" value="SDR_DHRS6-like"/>
</dbReference>
<dbReference type="Gene3D" id="3.40.50.720">
    <property type="entry name" value="NAD(P)-binding Rossmann-like Domain"/>
    <property type="match status" value="1"/>
</dbReference>
<organism evidence="4">
    <name type="scientific">Lysobacter firmicutimachus</name>
    <dbReference type="NCBI Taxonomy" id="1792846"/>
    <lineage>
        <taxon>Bacteria</taxon>
        <taxon>Pseudomonadati</taxon>
        <taxon>Pseudomonadota</taxon>
        <taxon>Gammaproteobacteria</taxon>
        <taxon>Lysobacterales</taxon>
        <taxon>Lysobacteraceae</taxon>
        <taxon>Lysobacter</taxon>
    </lineage>
</organism>
<dbReference type="PANTHER" id="PTHR43477">
    <property type="entry name" value="DIHYDROANTICAPSIN 7-DEHYDROGENASE"/>
    <property type="match status" value="1"/>
</dbReference>
<dbReference type="Proteomes" id="UP001387215">
    <property type="component" value="Unassembled WGS sequence"/>
</dbReference>
<reference evidence="3 5" key="1">
    <citation type="submission" date="2024-02" db="EMBL/GenBank/DDBJ databases">
        <title>Lysobacter Genome Sequencing and Mining.</title>
        <authorList>
            <person name="Bierman J."/>
            <person name="Walker M.C."/>
        </authorList>
    </citation>
    <scope>NUCLEOTIDE SEQUENCE [LARGE SCALE GENOMIC DNA]</scope>
    <source>
        <strain evidence="3 5">PB6250</strain>
    </source>
</reference>
<dbReference type="AlphaFoldDB" id="A0AAU8MZG0"/>
<protein>
    <submittedName>
        <fullName evidence="4">SDR family oxidoreductase</fullName>
    </submittedName>
</protein>
<evidence type="ECO:0000256" key="2">
    <source>
        <dbReference type="ARBA" id="ARBA00023002"/>
    </source>
</evidence>
<evidence type="ECO:0000313" key="4">
    <source>
        <dbReference type="EMBL" id="XCO76994.1"/>
    </source>
</evidence>
<reference evidence="4" key="2">
    <citation type="submission" date="2024-06" db="EMBL/GenBank/DDBJ databases">
        <authorList>
            <person name="Li S."/>
        </authorList>
    </citation>
    <scope>NUCLEOTIDE SEQUENCE</scope>
    <source>
        <strain evidence="4">SR10</strain>
    </source>
</reference>
<dbReference type="InterPro" id="IPR036291">
    <property type="entry name" value="NAD(P)-bd_dom_sf"/>
</dbReference>
<dbReference type="CDD" id="cd05233">
    <property type="entry name" value="SDR_c"/>
    <property type="match status" value="1"/>
</dbReference>
<evidence type="ECO:0000256" key="1">
    <source>
        <dbReference type="ARBA" id="ARBA00006484"/>
    </source>
</evidence>
<dbReference type="PANTHER" id="PTHR43477:SF1">
    <property type="entry name" value="DIHYDROANTICAPSIN 7-DEHYDROGENASE"/>
    <property type="match status" value="1"/>
</dbReference>
<dbReference type="EMBL" id="CP159925">
    <property type="protein sequence ID" value="XCO76994.1"/>
    <property type="molecule type" value="Genomic_DNA"/>
</dbReference>
<accession>A0AAU8MZG0</accession>
<dbReference type="EMBL" id="JBANDL010000002">
    <property type="protein sequence ID" value="MEI2453581.1"/>
    <property type="molecule type" value="Genomic_DNA"/>
</dbReference>
<gene>
    <name evidence="4" type="ORF">ABU614_09465</name>
    <name evidence="3" type="ORF">V2J18_02695</name>
</gene>
<comment type="similarity">
    <text evidence="1">Belongs to the short-chain dehydrogenases/reductases (SDR) family.</text>
</comment>
<keyword evidence="2" id="KW-0560">Oxidoreductase</keyword>
<evidence type="ECO:0000313" key="5">
    <source>
        <dbReference type="Proteomes" id="UP001387215"/>
    </source>
</evidence>
<dbReference type="FunFam" id="3.40.50.720:FF:000084">
    <property type="entry name" value="Short-chain dehydrogenase reductase"/>
    <property type="match status" value="1"/>
</dbReference>